<comment type="caution">
    <text evidence="3">The sequence shown here is derived from an EMBL/GenBank/DDBJ whole genome shotgun (WGS) entry which is preliminary data.</text>
</comment>
<feature type="region of interest" description="Disordered" evidence="1">
    <location>
        <begin position="49"/>
        <end position="99"/>
    </location>
</feature>
<dbReference type="GeneID" id="72002645"/>
<keyword evidence="2" id="KW-0812">Transmembrane</keyword>
<feature type="compositionally biased region" description="Low complexity" evidence="1">
    <location>
        <begin position="14"/>
        <end position="32"/>
    </location>
</feature>
<dbReference type="EMBL" id="JADCUA010000037">
    <property type="protein sequence ID" value="KAH9829585.1"/>
    <property type="molecule type" value="Genomic_DNA"/>
</dbReference>
<feature type="compositionally biased region" description="Low complexity" evidence="1">
    <location>
        <begin position="58"/>
        <end position="94"/>
    </location>
</feature>
<feature type="region of interest" description="Disordered" evidence="1">
    <location>
        <begin position="177"/>
        <end position="208"/>
    </location>
</feature>
<organism evidence="3 4">
    <name type="scientific">Rhodofomes roseus</name>
    <dbReference type="NCBI Taxonomy" id="34475"/>
    <lineage>
        <taxon>Eukaryota</taxon>
        <taxon>Fungi</taxon>
        <taxon>Dikarya</taxon>
        <taxon>Basidiomycota</taxon>
        <taxon>Agaricomycotina</taxon>
        <taxon>Agaricomycetes</taxon>
        <taxon>Polyporales</taxon>
        <taxon>Rhodofomes</taxon>
    </lineage>
</organism>
<reference evidence="3 4" key="1">
    <citation type="journal article" date="2021" name="Environ. Microbiol.">
        <title>Gene family expansions and transcriptome signatures uncover fungal adaptations to wood decay.</title>
        <authorList>
            <person name="Hage H."/>
            <person name="Miyauchi S."/>
            <person name="Viragh M."/>
            <person name="Drula E."/>
            <person name="Min B."/>
            <person name="Chaduli D."/>
            <person name="Navarro D."/>
            <person name="Favel A."/>
            <person name="Norest M."/>
            <person name="Lesage-Meessen L."/>
            <person name="Balint B."/>
            <person name="Merenyi Z."/>
            <person name="de Eugenio L."/>
            <person name="Morin E."/>
            <person name="Martinez A.T."/>
            <person name="Baldrian P."/>
            <person name="Stursova M."/>
            <person name="Martinez M.J."/>
            <person name="Novotny C."/>
            <person name="Magnuson J.K."/>
            <person name="Spatafora J.W."/>
            <person name="Maurice S."/>
            <person name="Pangilinan J."/>
            <person name="Andreopoulos W."/>
            <person name="LaButti K."/>
            <person name="Hundley H."/>
            <person name="Na H."/>
            <person name="Kuo A."/>
            <person name="Barry K."/>
            <person name="Lipzen A."/>
            <person name="Henrissat B."/>
            <person name="Riley R."/>
            <person name="Ahrendt S."/>
            <person name="Nagy L.G."/>
            <person name="Grigoriev I.V."/>
            <person name="Martin F."/>
            <person name="Rosso M.N."/>
        </authorList>
    </citation>
    <scope>NUCLEOTIDE SEQUENCE [LARGE SCALE GENOMIC DNA]</scope>
    <source>
        <strain evidence="3 4">CIRM-BRFM 1785</strain>
    </source>
</reference>
<evidence type="ECO:0000256" key="1">
    <source>
        <dbReference type="SAM" id="MobiDB-lite"/>
    </source>
</evidence>
<gene>
    <name evidence="3" type="ORF">C8Q71DRAFT_728014</name>
</gene>
<dbReference type="RefSeq" id="XP_047773041.1">
    <property type="nucleotide sequence ID" value="XM_047921913.1"/>
</dbReference>
<keyword evidence="2" id="KW-1133">Transmembrane helix</keyword>
<feature type="compositionally biased region" description="Basic and acidic residues" evidence="1">
    <location>
        <begin position="198"/>
        <end position="208"/>
    </location>
</feature>
<evidence type="ECO:0000313" key="3">
    <source>
        <dbReference type="EMBL" id="KAH9829585.1"/>
    </source>
</evidence>
<keyword evidence="4" id="KW-1185">Reference proteome</keyword>
<protein>
    <submittedName>
        <fullName evidence="3">Uncharacterized protein</fullName>
    </submittedName>
</protein>
<name>A0ABQ8JZ53_9APHY</name>
<evidence type="ECO:0000256" key="2">
    <source>
        <dbReference type="SAM" id="Phobius"/>
    </source>
</evidence>
<sequence length="311" mass="32507">MADPLSGLLPTAPSTFSSSSSSFSSSSSSSSSLNTTFIYHTYEPDTSLTYSDTSLQRPSSLDSEPSLSTTLTSTSATPTPAGTPGPAISAPASTLPSRPADPNHEVGIAVGVALGGFCLVILGCLAWYYRRKKRAQMRLEDSSILGSLPGAPGAVDPYTKIELPHSGAITAALSPAPRVVGGDGKGDDTGVEGVAPTHDSENRGTDQRRTARDIYTTHPQLTTVISLFETIATTSNTHNAGLATSSLTDVASLSPPDTRSSISPPPSFRTQPSSVTLQTSYNHHVDSGIRFYPGEPQPRRVVDVPPEYSVD</sequence>
<evidence type="ECO:0000313" key="4">
    <source>
        <dbReference type="Proteomes" id="UP000814176"/>
    </source>
</evidence>
<dbReference type="Proteomes" id="UP000814176">
    <property type="component" value="Unassembled WGS sequence"/>
</dbReference>
<accession>A0ABQ8JZ53</accession>
<feature type="region of interest" description="Disordered" evidence="1">
    <location>
        <begin position="249"/>
        <end position="273"/>
    </location>
</feature>
<feature type="region of interest" description="Disordered" evidence="1">
    <location>
        <begin position="1"/>
        <end position="32"/>
    </location>
</feature>
<proteinExistence type="predicted"/>
<feature type="transmembrane region" description="Helical" evidence="2">
    <location>
        <begin position="106"/>
        <end position="129"/>
    </location>
</feature>
<keyword evidence="2" id="KW-0472">Membrane</keyword>